<feature type="compositionally biased region" description="Acidic residues" evidence="2">
    <location>
        <begin position="834"/>
        <end position="844"/>
    </location>
</feature>
<feature type="region of interest" description="Disordered" evidence="2">
    <location>
        <begin position="1146"/>
        <end position="1181"/>
    </location>
</feature>
<comment type="similarity">
    <text evidence="1">Belongs to the Tango6 family.</text>
</comment>
<accession>A0A127Z2Z2</accession>
<dbReference type="Gene3D" id="1.25.10.10">
    <property type="entry name" value="Leucine-rich Repeat Variant"/>
    <property type="match status" value="1"/>
</dbReference>
<gene>
    <name evidence="5" type="ORF">SPSC_03631</name>
</gene>
<dbReference type="EMBL" id="LK056669">
    <property type="protein sequence ID" value="CDR88045.1"/>
    <property type="molecule type" value="Genomic_DNA"/>
</dbReference>
<dbReference type="InterPro" id="IPR016024">
    <property type="entry name" value="ARM-type_fold"/>
</dbReference>
<evidence type="ECO:0000259" key="4">
    <source>
        <dbReference type="Pfam" id="PF10363"/>
    </source>
</evidence>
<feature type="compositionally biased region" description="Basic and acidic residues" evidence="2">
    <location>
        <begin position="1163"/>
        <end position="1175"/>
    </location>
</feature>
<dbReference type="InterPro" id="IPR039600">
    <property type="entry name" value="TANGO6/Rtp1"/>
</dbReference>
<dbReference type="PANTHER" id="PTHR20959:SF1">
    <property type="entry name" value="TRANSPORT AND GOLGI ORGANIZATION PROTEIN 6 HOMOLOG"/>
    <property type="match status" value="1"/>
</dbReference>
<evidence type="ECO:0000256" key="1">
    <source>
        <dbReference type="ARBA" id="ARBA00005724"/>
    </source>
</evidence>
<sequence>MTDTASSSGTSYRQSLNQALHASRILTGALDDELGIQKGSKTTKLGAQHQLENETALNATLSDRLRHAITADNELASFQLHSDPSVATGDLALHLLSLIHTYLVAKKQDIDSRVAVQDERLPALKRKGVQPKEDVGLGVKDIKLVTTLQSLASKWALSTRIKAYDEALFSLAPKGFSQTNKSNDSVKLTSDNRFQEIDEDAEVQQRATARTALNSARTELFNVVERWMSILMSDTSTSATGGPLHSTTDVVTVMLRVGIVDYLSSLLRLGFGPSVMQGAAAAPRSASAPTKDAIQEQTAAATTQLLRFLSTHSVMSALSSVIAHSDAKRGAPSFVKAVSSRLLSAQLLRPDGVRSLFIITFGGSDLAEVAELEGQSDATGTGTAAPGTNSLKRFGQCARLLLTPPQGMPIDVYMPIMLPNLLDILAPNLGAPSTVTPPPQEQMRAAGFVLTRISERHPQLFSQAMQDRVYSKFCPLSKINASVDAGSDSTVVTSPEELDYAVSTLSSFLLFSEPSPTFFTILFEPILPQLLTLYNCLQAPKRDAGKGKVRSLESGGHIDRLKVEVSNFLKTWIRLVDAKHGATSLMQSIQAAERGIGSTQGGSESGQEGFFWSQESDGISIRYGTFHTQDEQDISTLLKDLSLAALAKQISAGNTDELDLTKIAPDLSAKLGLQPDPRLLANLLKTANRKDLARFLLPSVLDVYMAQKTASRARLVGTDDGSSSETRSVLYLQLILQLFDAFGSDLLQSDVPATLAFIDFSLSSPSQRSKVTLQGRDTSEASKEESDGEMPFISAKSSASKASTPSLFNIAAEANDSANLKGVGITGETKGETEGDDVAEEDDEDEEELVSTALSLLLSLLESDTSLSSETQPMLVVIADKIESLLDSPSGEIRSLAKEAKLVLMARRSSIRGVAPTSSIDSKPTSETSSTALAYAQAQETYQEALKLLQDPILPVRAHGLVLLRRLVSDDAKNGGQHVSTVDPALVPAILDIFLHTVQDEESYLYLNAVQGLAALASSGGGQTIARLVGIYIGRDDGLASQGLASREVEKRLRVGEALLQVIQRCDDAMPAHVDTVVPPLLAKLRDRSLANVLRSSFVSILGTVVEAAPWAMASKGYAAQLAEVCIEIVVIEMVQRPNTTVKGPVKLNVQGKRVNPNEDEEKEKASEREQRKLDNATNSATNSDAKIAHLRRAAMLLLTLLVRETRFQLEERDGMEGGGKLVEKLSALRLPGGGILPSISAPGENAVGKTQQLGKRDLLFPPHLLERLKQVAAYVEAGDTDAIVRTHAHDCIEHVDALSVDLVQSGLLLSR</sequence>
<evidence type="ECO:0000256" key="2">
    <source>
        <dbReference type="SAM" id="MobiDB-lite"/>
    </source>
</evidence>
<reference evidence="5" key="1">
    <citation type="submission" date="2014-06" db="EMBL/GenBank/DDBJ databases">
        <authorList>
            <person name="Ju J."/>
            <person name="Zhang J."/>
        </authorList>
    </citation>
    <scope>NUCLEOTIDE SEQUENCE</scope>
    <source>
        <strain evidence="5">SscI8</strain>
    </source>
</reference>
<feature type="region of interest" description="Disordered" evidence="2">
    <location>
        <begin position="769"/>
        <end position="798"/>
    </location>
</feature>
<dbReference type="InterPro" id="IPR019451">
    <property type="entry name" value="Rtp1_C1"/>
</dbReference>
<dbReference type="InterPro" id="IPR019414">
    <property type="entry name" value="Rtp1_C2"/>
</dbReference>
<feature type="domain" description="RNA polymerase II assembly factor Rtp1 C-terminal" evidence="4">
    <location>
        <begin position="942"/>
        <end position="1068"/>
    </location>
</feature>
<dbReference type="GO" id="GO:0009306">
    <property type="term" value="P:protein secretion"/>
    <property type="evidence" value="ECO:0007669"/>
    <property type="project" value="TreeGrafter"/>
</dbReference>
<dbReference type="Pfam" id="PF10363">
    <property type="entry name" value="RTP1_C1"/>
    <property type="match status" value="1"/>
</dbReference>
<dbReference type="OrthoDB" id="39591at2759"/>
<organism evidence="5">
    <name type="scientific">Sporisorium scitamineum</name>
    <dbReference type="NCBI Taxonomy" id="49012"/>
    <lineage>
        <taxon>Eukaryota</taxon>
        <taxon>Fungi</taxon>
        <taxon>Dikarya</taxon>
        <taxon>Basidiomycota</taxon>
        <taxon>Ustilaginomycotina</taxon>
        <taxon>Ustilaginomycetes</taxon>
        <taxon>Ustilaginales</taxon>
        <taxon>Ustilaginaceae</taxon>
        <taxon>Sporisorium</taxon>
    </lineage>
</organism>
<proteinExistence type="inferred from homology"/>
<evidence type="ECO:0000313" key="5">
    <source>
        <dbReference type="EMBL" id="CDR88045.1"/>
    </source>
</evidence>
<evidence type="ECO:0000259" key="3">
    <source>
        <dbReference type="Pfam" id="PF10304"/>
    </source>
</evidence>
<protein>
    <recommendedName>
        <fullName evidence="6">RNA polymerase II assembly factor Rtp1 C-terminal domain-containing protein</fullName>
    </recommendedName>
</protein>
<name>A0A127Z2Z2_9BASI</name>
<dbReference type="Pfam" id="PF10304">
    <property type="entry name" value="RTP1_C2"/>
    <property type="match status" value="1"/>
</dbReference>
<feature type="region of interest" description="Disordered" evidence="2">
    <location>
        <begin position="821"/>
        <end position="844"/>
    </location>
</feature>
<evidence type="ECO:0008006" key="6">
    <source>
        <dbReference type="Google" id="ProtNLM"/>
    </source>
</evidence>
<dbReference type="InterPro" id="IPR011989">
    <property type="entry name" value="ARM-like"/>
</dbReference>
<dbReference type="PANTHER" id="PTHR20959">
    <property type="entry name" value="TRANSPORT AND GOLGI ORGANIZATION PROTEIN 6 FAMILY MEMBER"/>
    <property type="match status" value="1"/>
</dbReference>
<dbReference type="SUPFAM" id="SSF48371">
    <property type="entry name" value="ARM repeat"/>
    <property type="match status" value="1"/>
</dbReference>
<feature type="domain" description="RNA polymerase II assembly factor Rtp1 C-terminal" evidence="3">
    <location>
        <begin position="1266"/>
        <end position="1298"/>
    </location>
</feature>